<evidence type="ECO:0000256" key="5">
    <source>
        <dbReference type="ARBA" id="ARBA00022691"/>
    </source>
</evidence>
<dbReference type="PANTHER" id="PTHR45875:SF1">
    <property type="entry name" value="METHYLTRANSFERASE N6AMT1"/>
    <property type="match status" value="1"/>
</dbReference>
<dbReference type="InterPro" id="IPR052190">
    <property type="entry name" value="Euk-Arch_PrmC-MTase"/>
</dbReference>
<proteinExistence type="inferred from homology"/>
<evidence type="ECO:0000313" key="17">
    <source>
        <dbReference type="EMBL" id="CAL5131854.1"/>
    </source>
</evidence>
<comment type="catalytic activity">
    <reaction evidence="7">
        <text>L-lysyl-[histone] + S-adenosyl-L-methionine = N(6)-methyl-L-lysyl-[histone] + S-adenosyl-L-homocysteine + H(+)</text>
        <dbReference type="Rhea" id="RHEA:10024"/>
        <dbReference type="Rhea" id="RHEA-COMP:9845"/>
        <dbReference type="Rhea" id="RHEA-COMP:9846"/>
        <dbReference type="ChEBI" id="CHEBI:15378"/>
        <dbReference type="ChEBI" id="CHEBI:29969"/>
        <dbReference type="ChEBI" id="CHEBI:57856"/>
        <dbReference type="ChEBI" id="CHEBI:59789"/>
        <dbReference type="ChEBI" id="CHEBI:61929"/>
    </reaction>
    <physiologicalReaction direction="left-to-right" evidence="7">
        <dbReference type="Rhea" id="RHEA:10025"/>
    </physiologicalReaction>
</comment>
<evidence type="ECO:0000256" key="9">
    <source>
        <dbReference type="ARBA" id="ARBA00053180"/>
    </source>
</evidence>
<evidence type="ECO:0000256" key="1">
    <source>
        <dbReference type="ARBA" id="ARBA00004123"/>
    </source>
</evidence>
<dbReference type="SUPFAM" id="SSF53335">
    <property type="entry name" value="S-adenosyl-L-methionine-dependent methyltransferases"/>
    <property type="match status" value="1"/>
</dbReference>
<evidence type="ECO:0000256" key="14">
    <source>
        <dbReference type="ARBA" id="ARBA00083337"/>
    </source>
</evidence>
<comment type="catalytic activity">
    <reaction evidence="8">
        <text>methylarsonous acid + S-adenosyl-L-methionine = dimethylarsinate + S-adenosyl-L-homocysteine + 2 H(+)</text>
        <dbReference type="Rhea" id="RHEA:11684"/>
        <dbReference type="ChEBI" id="CHEBI:15378"/>
        <dbReference type="ChEBI" id="CHEBI:16223"/>
        <dbReference type="ChEBI" id="CHEBI:17826"/>
        <dbReference type="ChEBI" id="CHEBI:57856"/>
        <dbReference type="ChEBI" id="CHEBI:59789"/>
    </reaction>
</comment>
<comment type="similarity">
    <text evidence="2">Belongs to the eukaryotic/archaeal PrmC-related family.</text>
</comment>
<comment type="subunit">
    <text evidence="10">Heterodimer; heterodimerization with TRMT112 is required for S-adenosyl-L-methionine-binding.</text>
</comment>
<protein>
    <recommendedName>
        <fullName evidence="15">Methyltransferase HEMK2</fullName>
    </recommendedName>
    <alternativeName>
        <fullName evidence="14">HemK methyltransferase family member 2</fullName>
    </alternativeName>
    <alternativeName>
        <fullName evidence="12">Lysine N-methyltransferase 9</fullName>
    </alternativeName>
    <alternativeName>
        <fullName evidence="11">Methylarsonite methyltransferase N6AMT1</fullName>
    </alternativeName>
    <alternativeName>
        <fullName evidence="16">Methyltransferase N6AMT1</fullName>
    </alternativeName>
    <alternativeName>
        <fullName evidence="13">Protein N(5)-glutamine methyltransferase</fullName>
    </alternativeName>
</protein>
<dbReference type="FunFam" id="3.40.50.150:FF:000077">
    <property type="entry name" value="HemK methyltransferase family member 2"/>
    <property type="match status" value="1"/>
</dbReference>
<evidence type="ECO:0000256" key="10">
    <source>
        <dbReference type="ARBA" id="ARBA00062344"/>
    </source>
</evidence>
<evidence type="ECO:0000256" key="8">
    <source>
        <dbReference type="ARBA" id="ARBA00050903"/>
    </source>
</evidence>
<dbReference type="Proteomes" id="UP001497525">
    <property type="component" value="Unassembled WGS sequence"/>
</dbReference>
<keyword evidence="6" id="KW-0539">Nucleus</keyword>
<organism evidence="17 18">
    <name type="scientific">Calicophoron daubneyi</name>
    <name type="common">Rumen fluke</name>
    <name type="synonym">Paramphistomum daubneyi</name>
    <dbReference type="NCBI Taxonomy" id="300641"/>
    <lineage>
        <taxon>Eukaryota</taxon>
        <taxon>Metazoa</taxon>
        <taxon>Spiralia</taxon>
        <taxon>Lophotrochozoa</taxon>
        <taxon>Platyhelminthes</taxon>
        <taxon>Trematoda</taxon>
        <taxon>Digenea</taxon>
        <taxon>Plagiorchiida</taxon>
        <taxon>Pronocephalata</taxon>
        <taxon>Paramphistomoidea</taxon>
        <taxon>Paramphistomidae</taxon>
        <taxon>Calicophoron</taxon>
    </lineage>
</organism>
<comment type="function">
    <text evidence="9">Methyltransferase that can methylate proteins and, to a lower extent, arsenic. Catalytic subunit of a heterodimer with TRMT112, which monomethylates 'Lys-12' of histone H4 (H4K12me1), a modification present at the promoters of numerous genes encoding cell cycle regulators. Catalytic subunit of a heterodimer with TRMT112, which catalyzes N5-methylation of Glu residue of proteins with a Gly-Gln-Xaa-Xaa-Xaa-Arg motif. Methylates ETF1 on 'Gln-185'; ETF1 needs to be complexed to ERF3 in its GTP-bound form to be efficiently methylated. May also play a role in the modulation of arsenic-induced toxicity by mediating the conversion of monomethylarsonous acid (3+) into the less toxic dimethylarsonic acid. It however only plays a limited role in arsenic metabolism compared with AS3MT.</text>
</comment>
<evidence type="ECO:0000256" key="7">
    <source>
        <dbReference type="ARBA" id="ARBA00048619"/>
    </source>
</evidence>
<evidence type="ECO:0000256" key="15">
    <source>
        <dbReference type="ARBA" id="ARBA00093624"/>
    </source>
</evidence>
<dbReference type="GO" id="GO:0036009">
    <property type="term" value="F:protein-glutamine N-methyltransferase activity"/>
    <property type="evidence" value="ECO:0007669"/>
    <property type="project" value="UniProtKB-ARBA"/>
</dbReference>
<dbReference type="InterPro" id="IPR002052">
    <property type="entry name" value="DNA_methylase_N6_adenine_CS"/>
</dbReference>
<gene>
    <name evidence="17" type="ORF">CDAUBV1_LOCUS4393</name>
</gene>
<reference evidence="17" key="1">
    <citation type="submission" date="2024-06" db="EMBL/GenBank/DDBJ databases">
        <authorList>
            <person name="Liu X."/>
            <person name="Lenzi L."/>
            <person name="Haldenby T S."/>
            <person name="Uol C."/>
        </authorList>
    </citation>
    <scope>NUCLEOTIDE SEQUENCE</scope>
</reference>
<evidence type="ECO:0000256" key="4">
    <source>
        <dbReference type="ARBA" id="ARBA00022679"/>
    </source>
</evidence>
<evidence type="ECO:0000256" key="6">
    <source>
        <dbReference type="ARBA" id="ARBA00023242"/>
    </source>
</evidence>
<dbReference type="AlphaFoldDB" id="A0AAV2T704"/>
<dbReference type="Gene3D" id="3.40.50.150">
    <property type="entry name" value="Vaccinia Virus protein VP39"/>
    <property type="match status" value="1"/>
</dbReference>
<accession>A0AAV2T704</accession>
<dbReference type="GO" id="GO:0003676">
    <property type="term" value="F:nucleic acid binding"/>
    <property type="evidence" value="ECO:0007669"/>
    <property type="project" value="InterPro"/>
</dbReference>
<dbReference type="InterPro" id="IPR029063">
    <property type="entry name" value="SAM-dependent_MTases_sf"/>
</dbReference>
<dbReference type="PANTHER" id="PTHR45875">
    <property type="entry name" value="METHYLTRANSFERASE N6AMT1"/>
    <property type="match status" value="1"/>
</dbReference>
<name>A0AAV2T704_CALDB</name>
<dbReference type="EMBL" id="CAXLJL010000112">
    <property type="protein sequence ID" value="CAL5131854.1"/>
    <property type="molecule type" value="Genomic_DNA"/>
</dbReference>
<evidence type="ECO:0000256" key="13">
    <source>
        <dbReference type="ARBA" id="ARBA00080992"/>
    </source>
</evidence>
<sequence length="222" mass="24368">MKTPNTDILYAPEFCDVYPPSEDSFLFLDAFEKDISFLDVLRPTVSVEVGSGSGILSSFLYLLSSAPCFHICTDISSAACKATAKVIRANMTSDKILATDSVRCSLASPLMDRLSSLVDVVLFNPPYVPTSPEEHASAGATIQATWSGGFRGRQVIDPFLKQAVSLLSPRGCIYLLLSDENIPSEVHETVRKLSDNRLKCTTILHRKVRNESLGIYRYSPNP</sequence>
<dbReference type="GO" id="GO:0032259">
    <property type="term" value="P:methylation"/>
    <property type="evidence" value="ECO:0007669"/>
    <property type="project" value="UniProtKB-KW"/>
</dbReference>
<dbReference type="GO" id="GO:0035657">
    <property type="term" value="C:eRF1 methyltransferase complex"/>
    <property type="evidence" value="ECO:0007669"/>
    <property type="project" value="TreeGrafter"/>
</dbReference>
<evidence type="ECO:0000313" key="18">
    <source>
        <dbReference type="Proteomes" id="UP001497525"/>
    </source>
</evidence>
<keyword evidence="4" id="KW-0808">Transferase</keyword>
<dbReference type="GO" id="GO:0005634">
    <property type="term" value="C:nucleus"/>
    <property type="evidence" value="ECO:0007669"/>
    <property type="project" value="UniProtKB-SubCell"/>
</dbReference>
<evidence type="ECO:0000256" key="11">
    <source>
        <dbReference type="ARBA" id="ARBA00075330"/>
    </source>
</evidence>
<evidence type="ECO:0000256" key="16">
    <source>
        <dbReference type="ARBA" id="ARBA00093667"/>
    </source>
</evidence>
<evidence type="ECO:0000256" key="12">
    <source>
        <dbReference type="ARBA" id="ARBA00076540"/>
    </source>
</evidence>
<dbReference type="PROSITE" id="PS00092">
    <property type="entry name" value="N6_MTASE"/>
    <property type="match status" value="1"/>
</dbReference>
<keyword evidence="3" id="KW-0489">Methyltransferase</keyword>
<evidence type="ECO:0000256" key="3">
    <source>
        <dbReference type="ARBA" id="ARBA00022603"/>
    </source>
</evidence>
<evidence type="ECO:0000256" key="2">
    <source>
        <dbReference type="ARBA" id="ARBA00006149"/>
    </source>
</evidence>
<comment type="caution">
    <text evidence="17">The sequence shown here is derived from an EMBL/GenBank/DDBJ whole genome shotgun (WGS) entry which is preliminary data.</text>
</comment>
<comment type="subcellular location">
    <subcellularLocation>
        <location evidence="1">Nucleus</location>
    </subcellularLocation>
</comment>
<keyword evidence="5" id="KW-0949">S-adenosyl-L-methionine</keyword>